<dbReference type="Proteomes" id="UP000007882">
    <property type="component" value="Chromosome"/>
</dbReference>
<dbReference type="EMBL" id="AP012319">
    <property type="protein sequence ID" value="BAL91916.1"/>
    <property type="molecule type" value="Genomic_DNA"/>
</dbReference>
<dbReference type="eggNOG" id="COG1846">
    <property type="taxonomic scope" value="Bacteria"/>
</dbReference>
<organism evidence="1 2">
    <name type="scientific">Actinoplanes missouriensis (strain ATCC 14538 / DSM 43046 / CBS 188.64 / JCM 3121 / NBRC 102363 / NCIMB 12654 / NRRL B-3342 / UNCC 431)</name>
    <dbReference type="NCBI Taxonomy" id="512565"/>
    <lineage>
        <taxon>Bacteria</taxon>
        <taxon>Bacillati</taxon>
        <taxon>Actinomycetota</taxon>
        <taxon>Actinomycetes</taxon>
        <taxon>Micromonosporales</taxon>
        <taxon>Micromonosporaceae</taxon>
        <taxon>Actinoplanes</taxon>
    </lineage>
</organism>
<reference evidence="1 2" key="1">
    <citation type="submission" date="2012-02" db="EMBL/GenBank/DDBJ databases">
        <title>Complete genome sequence of Actinoplanes missouriensis 431 (= NBRC 102363).</title>
        <authorList>
            <person name="Ohnishi Y."/>
            <person name="Ishikawa J."/>
            <person name="Sekine M."/>
            <person name="Hosoyama A."/>
            <person name="Harada T."/>
            <person name="Narita H."/>
            <person name="Hata T."/>
            <person name="Konno Y."/>
            <person name="Tutikane K."/>
            <person name="Fujita N."/>
            <person name="Horinouchi S."/>
            <person name="Hayakawa M."/>
        </authorList>
    </citation>
    <scope>NUCLEOTIDE SEQUENCE [LARGE SCALE GENOMIC DNA]</scope>
    <source>
        <strain evidence="2">ATCC 14538 / DSM 43046 / CBS 188.64 / JCM 3121 / NBRC 102363 / NCIMB 12654 / NRRL B-3342 / UNCC 431</strain>
    </source>
</reference>
<dbReference type="AlphaFoldDB" id="I0HFX9"/>
<evidence type="ECO:0000313" key="2">
    <source>
        <dbReference type="Proteomes" id="UP000007882"/>
    </source>
</evidence>
<dbReference type="RefSeq" id="WP_014446801.1">
    <property type="nucleotide sequence ID" value="NC_017093.1"/>
</dbReference>
<keyword evidence="2" id="KW-1185">Reference proteome</keyword>
<name>I0HFX9_ACTM4</name>
<protein>
    <submittedName>
        <fullName evidence="1">Uncharacterized protein</fullName>
    </submittedName>
</protein>
<proteinExistence type="predicted"/>
<sequence length="521" mass="55959">MTAAPARRPGVSDPVDTSAWWWATWRDLMPRRSIRIDRRRDHSYSSAEISEIRPGEDSVPYAIYLADWASRYRLLALDLDLDAKLGDVEDDCHHLRALLDAAGVAYIVAASGPGGGRHIWSAWPDGLTAEQVRRLGTTLPRVIPALDPGCLSNPKTGCVRPIGAPHRRGGMSELLPEWSVADAIAILRGGNPSERLSALMDALPTATSTGWPTVRDDQHGAVDDERRQRLVVAENGHPMLAGTRLELSPETLELLYSPIPASADANPITWRCLTRLVIARYSADDVTQLLRDPAAHGLEHLRSSRGAGRGPRVPRSPETVAAMLTRQWAKAVDAVVGMLRGVSGEPDEGLLELVASVQAMADSVAPSRWARQAGPADRLVLDAVCLLVLDHNRAQVGASVRRVAELAGLGVATVSRALSRLSQPDGFGCTWLVCVAAASGNDAAIWQLTNPSNGGFASIGMHVSCTGGTQGNPPPGFLRVHSARSWSTTDLMSGLHEEQALVITQPEPMGPRCRKPPASRI</sequence>
<dbReference type="KEGG" id="ams:AMIS_66960"/>
<accession>I0HFX9</accession>
<dbReference type="HOGENOM" id="CLU_522381_0_0_11"/>
<dbReference type="OrthoDB" id="3211423at2"/>
<evidence type="ECO:0000313" key="1">
    <source>
        <dbReference type="EMBL" id="BAL91916.1"/>
    </source>
</evidence>
<gene>
    <name evidence="1" type="ordered locus">AMIS_66960</name>
</gene>